<protein>
    <recommendedName>
        <fullName evidence="1">Glycosyltransferase 2-like domain-containing protein</fullName>
    </recommendedName>
</protein>
<organism evidence="2">
    <name type="scientific">viral metagenome</name>
    <dbReference type="NCBI Taxonomy" id="1070528"/>
    <lineage>
        <taxon>unclassified sequences</taxon>
        <taxon>metagenomes</taxon>
        <taxon>organismal metagenomes</taxon>
    </lineage>
</organism>
<dbReference type="InterPro" id="IPR001173">
    <property type="entry name" value="Glyco_trans_2-like"/>
</dbReference>
<dbReference type="AlphaFoldDB" id="A0A6C0BPN3"/>
<reference evidence="2" key="1">
    <citation type="journal article" date="2020" name="Nature">
        <title>Giant virus diversity and host interactions through global metagenomics.</title>
        <authorList>
            <person name="Schulz F."/>
            <person name="Roux S."/>
            <person name="Paez-Espino D."/>
            <person name="Jungbluth S."/>
            <person name="Walsh D.A."/>
            <person name="Denef V.J."/>
            <person name="McMahon K.D."/>
            <person name="Konstantinidis K.T."/>
            <person name="Eloe-Fadrosh E.A."/>
            <person name="Kyrpides N.C."/>
            <person name="Woyke T."/>
        </authorList>
    </citation>
    <scope>NUCLEOTIDE SEQUENCE</scope>
    <source>
        <strain evidence="2">GVMAG-M-3300018416-26</strain>
    </source>
</reference>
<accession>A0A6C0BPN3</accession>
<dbReference type="SUPFAM" id="SSF53448">
    <property type="entry name" value="Nucleotide-diphospho-sugar transferases"/>
    <property type="match status" value="1"/>
</dbReference>
<name>A0A6C0BPN3_9ZZZZ</name>
<feature type="domain" description="Glycosyltransferase 2-like" evidence="1">
    <location>
        <begin position="48"/>
        <end position="181"/>
    </location>
</feature>
<evidence type="ECO:0000313" key="2">
    <source>
        <dbReference type="EMBL" id="QHS94136.1"/>
    </source>
</evidence>
<dbReference type="InterPro" id="IPR029044">
    <property type="entry name" value="Nucleotide-diphossugar_trans"/>
</dbReference>
<dbReference type="Pfam" id="PF00535">
    <property type="entry name" value="Glycos_transf_2"/>
    <property type="match status" value="1"/>
</dbReference>
<evidence type="ECO:0000259" key="1">
    <source>
        <dbReference type="Pfam" id="PF00535"/>
    </source>
</evidence>
<proteinExistence type="predicted"/>
<sequence length="269" mass="31994">MNKTIVMYSVLLIVIFIVIAKISCLSYEHFNTHDYIDIFCLMVTGKNNERINYAKVSIDNFLKQTYKNKHLIIVNESNISCLNNREYSNIVELHVPKTLTLGAKRNMALKLVPKNCIWTTWDDDDWRSDDYLHTLFVKLSSQPNKEILVYSNRLEHNLNTNFTWKISIPTGTYIFFGFQKNYIEYENINNKEDSIVKRYILTNPQKIVLFNNNNPKMYVRFIHKSNTSVYVDYKKKSIRKENNINSPVHEFEATKKEIEYVNRIKKMYE</sequence>
<dbReference type="EMBL" id="MN739216">
    <property type="protein sequence ID" value="QHS94136.1"/>
    <property type="molecule type" value="Genomic_DNA"/>
</dbReference>